<dbReference type="EMBL" id="JACAZI010000033">
    <property type="protein sequence ID" value="KAF7330496.1"/>
    <property type="molecule type" value="Genomic_DNA"/>
</dbReference>
<proteinExistence type="predicted"/>
<organism evidence="1 2">
    <name type="scientific">Mycena venus</name>
    <dbReference type="NCBI Taxonomy" id="2733690"/>
    <lineage>
        <taxon>Eukaryota</taxon>
        <taxon>Fungi</taxon>
        <taxon>Dikarya</taxon>
        <taxon>Basidiomycota</taxon>
        <taxon>Agaricomycotina</taxon>
        <taxon>Agaricomycetes</taxon>
        <taxon>Agaricomycetidae</taxon>
        <taxon>Agaricales</taxon>
        <taxon>Marasmiineae</taxon>
        <taxon>Mycenaceae</taxon>
        <taxon>Mycena</taxon>
    </lineage>
</organism>
<reference evidence="1" key="1">
    <citation type="submission" date="2020-05" db="EMBL/GenBank/DDBJ databases">
        <title>Mycena genomes resolve the evolution of fungal bioluminescence.</title>
        <authorList>
            <person name="Tsai I.J."/>
        </authorList>
    </citation>
    <scope>NUCLEOTIDE SEQUENCE</scope>
    <source>
        <strain evidence="1">CCC161011</strain>
    </source>
</reference>
<keyword evidence="2" id="KW-1185">Reference proteome</keyword>
<dbReference type="OrthoDB" id="277029at2759"/>
<sequence>MKRRGALLWSSHWFFLNRKLKRILFISVWSRTRGVGRSWTGDEEFDILDLGHESLGRSDKELSSERFFGWEGGVGAGARALGLEDISDPHLIVCWPA</sequence>
<gene>
    <name evidence="1" type="ORF">MVEN_02489000</name>
</gene>
<protein>
    <submittedName>
        <fullName evidence="1">Maf1-domain-containing protein</fullName>
    </submittedName>
</protein>
<dbReference type="InterPro" id="IPR038564">
    <property type="entry name" value="Maf1_sf"/>
</dbReference>
<evidence type="ECO:0000313" key="1">
    <source>
        <dbReference type="EMBL" id="KAF7330496.1"/>
    </source>
</evidence>
<comment type="caution">
    <text evidence="1">The sequence shown here is derived from an EMBL/GenBank/DDBJ whole genome shotgun (WGS) entry which is preliminary data.</text>
</comment>
<dbReference type="AlphaFoldDB" id="A0A8H6WXX7"/>
<dbReference type="Gene3D" id="3.40.1000.50">
    <property type="entry name" value="Repressor of RNA polymerase III transcription Maf1"/>
    <property type="match status" value="1"/>
</dbReference>
<dbReference type="Proteomes" id="UP000620124">
    <property type="component" value="Unassembled WGS sequence"/>
</dbReference>
<accession>A0A8H6WXX7</accession>
<evidence type="ECO:0000313" key="2">
    <source>
        <dbReference type="Proteomes" id="UP000620124"/>
    </source>
</evidence>
<name>A0A8H6WXX7_9AGAR</name>